<keyword evidence="1" id="KW-0378">Hydrolase</keyword>
<sequence length="263" mass="29615">MMTNLTELAIKAALKAGKRIMEIYDTEDFDVNFKSDDSPLTKADVASHHIIVKELENLSYPILSEEGQHLPYEDRKNWNQLWIVDPIDGTKEFIKRNGEFTVNIAFIDNQIPTIGVIYVPAQHILYFANAEMGAFKLSNPSEDFSLEQILANAEKMPLDIKKEKFTIVASRSHLSPETQDFIDTMKAKHGDVETISKGSSLKLCMVAEGVADCYPRFAPTMEWDTAAGNAICLAAGFDVIDQGTGENMKYNRKELLNNWFLVK</sequence>
<keyword evidence="2" id="KW-1185">Reference proteome</keyword>
<evidence type="ECO:0000313" key="1">
    <source>
        <dbReference type="EMBL" id="MBU2950234.1"/>
    </source>
</evidence>
<reference evidence="1" key="1">
    <citation type="submission" date="2021-05" db="EMBL/GenBank/DDBJ databases">
        <title>Draft genomes of bacteria isolated from model marine particles.</title>
        <authorList>
            <person name="Datta M.S."/>
            <person name="Schwartzman J.A."/>
            <person name="Enke T.N."/>
            <person name="Saavedra J."/>
            <person name="Cermak N."/>
            <person name="Cordero O.X."/>
        </authorList>
    </citation>
    <scope>NUCLEOTIDE SEQUENCE</scope>
    <source>
        <strain evidence="1">I2M19</strain>
    </source>
</reference>
<accession>A0ACC5U7F3</accession>
<gene>
    <name evidence="1" type="primary">cysQ</name>
    <name evidence="1" type="ORF">KO493_05965</name>
</gene>
<dbReference type="EMBL" id="JAHKPD010000011">
    <property type="protein sequence ID" value="MBU2950234.1"/>
    <property type="molecule type" value="Genomic_DNA"/>
</dbReference>
<organism evidence="1 2">
    <name type="scientific">Pseudotamlana agarivorans</name>
    <dbReference type="NCBI Taxonomy" id="481183"/>
    <lineage>
        <taxon>Bacteria</taxon>
        <taxon>Pseudomonadati</taxon>
        <taxon>Bacteroidota</taxon>
        <taxon>Flavobacteriia</taxon>
        <taxon>Flavobacteriales</taxon>
        <taxon>Flavobacteriaceae</taxon>
        <taxon>Pseudotamlana</taxon>
    </lineage>
</organism>
<dbReference type="EC" id="3.1.3.7" evidence="1"/>
<comment type="caution">
    <text evidence="1">The sequence shown here is derived from an EMBL/GenBank/DDBJ whole genome shotgun (WGS) entry which is preliminary data.</text>
</comment>
<name>A0ACC5U7F3_9FLAO</name>
<proteinExistence type="predicted"/>
<dbReference type="Proteomes" id="UP001647509">
    <property type="component" value="Unassembled WGS sequence"/>
</dbReference>
<evidence type="ECO:0000313" key="2">
    <source>
        <dbReference type="Proteomes" id="UP001647509"/>
    </source>
</evidence>
<protein>
    <submittedName>
        <fullName evidence="1">3'(2'),5'-bisphosphate nucleotidase CysQ</fullName>
        <ecNumber evidence="1">3.1.3.7</ecNumber>
    </submittedName>
</protein>